<dbReference type="Pfam" id="PF06172">
    <property type="entry name" value="Cupin_5"/>
    <property type="match status" value="1"/>
</dbReference>
<dbReference type="PANTHER" id="PTHR33387:SF3">
    <property type="entry name" value="DUF985 DOMAIN-CONTAINING PROTEIN"/>
    <property type="match status" value="1"/>
</dbReference>
<dbReference type="Proteomes" id="UP000236959">
    <property type="component" value="Unassembled WGS sequence"/>
</dbReference>
<dbReference type="InterPro" id="IPR009327">
    <property type="entry name" value="Cupin_DUF985"/>
</dbReference>
<evidence type="ECO:0000313" key="2">
    <source>
        <dbReference type="EMBL" id="POF32789.1"/>
    </source>
</evidence>
<dbReference type="Gene3D" id="2.60.120.10">
    <property type="entry name" value="Jelly Rolls"/>
    <property type="match status" value="1"/>
</dbReference>
<evidence type="ECO:0000259" key="1">
    <source>
        <dbReference type="Pfam" id="PF06172"/>
    </source>
</evidence>
<evidence type="ECO:0000313" key="3">
    <source>
        <dbReference type="Proteomes" id="UP000236959"/>
    </source>
</evidence>
<dbReference type="InterPro" id="IPR039935">
    <property type="entry name" value="YML079W-like"/>
</dbReference>
<dbReference type="InterPro" id="IPR011051">
    <property type="entry name" value="RmlC_Cupin_sf"/>
</dbReference>
<dbReference type="CDD" id="cd06121">
    <property type="entry name" value="cupin_YML079wp"/>
    <property type="match status" value="1"/>
</dbReference>
<dbReference type="PANTHER" id="PTHR33387">
    <property type="entry name" value="RMLC-LIKE JELLY ROLL FOLD PROTEIN"/>
    <property type="match status" value="1"/>
</dbReference>
<dbReference type="InterPro" id="IPR014710">
    <property type="entry name" value="RmlC-like_jellyroll"/>
</dbReference>
<feature type="domain" description="DUF985" evidence="1">
    <location>
        <begin position="14"/>
        <end position="139"/>
    </location>
</feature>
<dbReference type="AlphaFoldDB" id="A0A2S3UZ97"/>
<keyword evidence="3" id="KW-1185">Reference proteome</keyword>
<accession>A0A2S3UZ97</accession>
<name>A0A2S3UZ97_9HYPH</name>
<reference evidence="2 3" key="1">
    <citation type="submission" date="2018-01" db="EMBL/GenBank/DDBJ databases">
        <title>Genomic Encyclopedia of Archaeal and Bacterial Type Strains, Phase II (KMG-II): from individual species to whole genera.</title>
        <authorList>
            <person name="Goeker M."/>
        </authorList>
    </citation>
    <scope>NUCLEOTIDE SEQUENCE [LARGE SCALE GENOMIC DNA]</scope>
    <source>
        <strain evidence="2 3">DSM 17023</strain>
    </source>
</reference>
<dbReference type="OrthoDB" id="9798288at2"/>
<dbReference type="RefSeq" id="WP_103221778.1">
    <property type="nucleotide sequence ID" value="NZ_PPCN01000002.1"/>
</dbReference>
<gene>
    <name evidence="2" type="ORF">CLV41_102194</name>
</gene>
<comment type="caution">
    <text evidence="2">The sequence shown here is derived from an EMBL/GenBank/DDBJ whole genome shotgun (WGS) entry which is preliminary data.</text>
</comment>
<proteinExistence type="predicted"/>
<organism evidence="2 3">
    <name type="scientific">Roseibium marinum</name>
    <dbReference type="NCBI Taxonomy" id="281252"/>
    <lineage>
        <taxon>Bacteria</taxon>
        <taxon>Pseudomonadati</taxon>
        <taxon>Pseudomonadota</taxon>
        <taxon>Alphaproteobacteria</taxon>
        <taxon>Hyphomicrobiales</taxon>
        <taxon>Stappiaceae</taxon>
        <taxon>Roseibium</taxon>
    </lineage>
</organism>
<protein>
    <recommendedName>
        <fullName evidence="1">DUF985 domain-containing protein</fullName>
    </recommendedName>
</protein>
<sequence>MPASPEMTAEEVSALLRMQPHPEGGFYAETFRDEVTDESGRAASTLIYFLLPEGVLSRWHRVDAVETWHWYAGAPLELSISPDGRTKQILAIGNDLAAGQRPQGVVPRDGWQQARSLGSWTLVGCTVAPGFRFEGFEMAPEGWEPGN</sequence>
<dbReference type="SUPFAM" id="SSF51182">
    <property type="entry name" value="RmlC-like cupins"/>
    <property type="match status" value="1"/>
</dbReference>
<dbReference type="EMBL" id="PPCN01000002">
    <property type="protein sequence ID" value="POF32789.1"/>
    <property type="molecule type" value="Genomic_DNA"/>
</dbReference>